<dbReference type="EMBL" id="SEYY01004973">
    <property type="protein sequence ID" value="KAB7503542.1"/>
    <property type="molecule type" value="Genomic_DNA"/>
</dbReference>
<organism evidence="2 3">
    <name type="scientific">Armadillidium nasatum</name>
    <dbReference type="NCBI Taxonomy" id="96803"/>
    <lineage>
        <taxon>Eukaryota</taxon>
        <taxon>Metazoa</taxon>
        <taxon>Ecdysozoa</taxon>
        <taxon>Arthropoda</taxon>
        <taxon>Crustacea</taxon>
        <taxon>Multicrustacea</taxon>
        <taxon>Malacostraca</taxon>
        <taxon>Eumalacostraca</taxon>
        <taxon>Peracarida</taxon>
        <taxon>Isopoda</taxon>
        <taxon>Oniscidea</taxon>
        <taxon>Crinocheta</taxon>
        <taxon>Armadillidiidae</taxon>
        <taxon>Armadillidium</taxon>
    </lineage>
</organism>
<dbReference type="PROSITE" id="PS51048">
    <property type="entry name" value="SGS"/>
    <property type="match status" value="1"/>
</dbReference>
<sequence length="99" mass="11523">MDIDLWKIYPSSSKKKHDWDKLEADVKRDEEIEKPEGDAALNQLFQKIYADGSEEVKKAMNKSFMESGGTVLSTNWNEVREKSVDVKAPDGMEWKKWEK</sequence>
<reference evidence="2 3" key="1">
    <citation type="journal article" date="2019" name="PLoS Biol.">
        <title>Sex chromosomes control vertical transmission of feminizing Wolbachia symbionts in an isopod.</title>
        <authorList>
            <person name="Becking T."/>
            <person name="Chebbi M.A."/>
            <person name="Giraud I."/>
            <person name="Moumen B."/>
            <person name="Laverre T."/>
            <person name="Caubet Y."/>
            <person name="Peccoud J."/>
            <person name="Gilbert C."/>
            <person name="Cordaux R."/>
        </authorList>
    </citation>
    <scope>NUCLEOTIDE SEQUENCE [LARGE SCALE GENOMIC DNA]</scope>
    <source>
        <strain evidence="2">ANa2</strain>
        <tissue evidence="2">Whole body excluding digestive tract and cuticle</tissue>
    </source>
</reference>
<dbReference type="AlphaFoldDB" id="A0A5N5TAN3"/>
<evidence type="ECO:0000313" key="2">
    <source>
        <dbReference type="EMBL" id="KAB7503542.1"/>
    </source>
</evidence>
<gene>
    <name evidence="2" type="primary">SUGT1</name>
    <name evidence="2" type="ORF">Anas_06319</name>
</gene>
<feature type="domain" description="SGS" evidence="1">
    <location>
        <begin position="8"/>
        <end position="99"/>
    </location>
</feature>
<dbReference type="Pfam" id="PF05002">
    <property type="entry name" value="SGS"/>
    <property type="match status" value="1"/>
</dbReference>
<protein>
    <submittedName>
        <fullName evidence="2">Protein SGT1-like protein</fullName>
    </submittedName>
</protein>
<dbReference type="PANTHER" id="PTHR45862">
    <property type="entry name" value="PROTEIN SGT1 HOMOLOG"/>
    <property type="match status" value="1"/>
</dbReference>
<accession>A0A5N5TAN3</accession>
<evidence type="ECO:0000259" key="1">
    <source>
        <dbReference type="PROSITE" id="PS51048"/>
    </source>
</evidence>
<dbReference type="InterPro" id="IPR044563">
    <property type="entry name" value="Sgt1-like"/>
</dbReference>
<keyword evidence="3" id="KW-1185">Reference proteome</keyword>
<dbReference type="GO" id="GO:0051087">
    <property type="term" value="F:protein-folding chaperone binding"/>
    <property type="evidence" value="ECO:0007669"/>
    <property type="project" value="InterPro"/>
</dbReference>
<evidence type="ECO:0000313" key="3">
    <source>
        <dbReference type="Proteomes" id="UP000326759"/>
    </source>
</evidence>
<dbReference type="Proteomes" id="UP000326759">
    <property type="component" value="Unassembled WGS sequence"/>
</dbReference>
<proteinExistence type="predicted"/>
<dbReference type="OrthoDB" id="1898560at2759"/>
<comment type="caution">
    <text evidence="2">The sequence shown here is derived from an EMBL/GenBank/DDBJ whole genome shotgun (WGS) entry which is preliminary data.</text>
</comment>
<name>A0A5N5TAN3_9CRUS</name>
<dbReference type="InterPro" id="IPR007699">
    <property type="entry name" value="SGS_dom"/>
</dbReference>